<dbReference type="AlphaFoldDB" id="A0A4R1RMQ3"/>
<comment type="caution">
    <text evidence="1">The sequence shown here is derived from an EMBL/GenBank/DDBJ whole genome shotgun (WGS) entry which is preliminary data.</text>
</comment>
<accession>A0A4R1RMQ3</accession>
<gene>
    <name evidence="1" type="ORF">EV196_10232</name>
</gene>
<dbReference type="EMBL" id="SLUP01000002">
    <property type="protein sequence ID" value="TCL67476.1"/>
    <property type="molecule type" value="Genomic_DNA"/>
</dbReference>
<sequence length="52" mass="5932">MIKPELDHYYPKSLYPYFGVSFYNLIPSCQSCNGLGVKGENDPFSIKMGRLI</sequence>
<proteinExistence type="predicted"/>
<evidence type="ECO:0000313" key="1">
    <source>
        <dbReference type="EMBL" id="TCL67476.1"/>
    </source>
</evidence>
<evidence type="ECO:0000313" key="2">
    <source>
        <dbReference type="Proteomes" id="UP000295455"/>
    </source>
</evidence>
<reference evidence="1 2" key="1">
    <citation type="submission" date="2019-03" db="EMBL/GenBank/DDBJ databases">
        <title>Genomic Encyclopedia of Type Strains, Phase IV (KMG-IV): sequencing the most valuable type-strain genomes for metagenomic binning, comparative biology and taxonomic classification.</title>
        <authorList>
            <person name="Goeker M."/>
        </authorList>
    </citation>
    <scope>NUCLEOTIDE SEQUENCE [LARGE SCALE GENOMIC DNA]</scope>
    <source>
        <strain evidence="1 2">DSM 18792</strain>
    </source>
</reference>
<name>A0A4R1RMQ3_9FLAO</name>
<organism evidence="1 2">
    <name type="scientific">Mariniflexile fucanivorans</name>
    <dbReference type="NCBI Taxonomy" id="264023"/>
    <lineage>
        <taxon>Bacteria</taxon>
        <taxon>Pseudomonadati</taxon>
        <taxon>Bacteroidota</taxon>
        <taxon>Flavobacteriia</taxon>
        <taxon>Flavobacteriales</taxon>
        <taxon>Flavobacteriaceae</taxon>
        <taxon>Mariniflexile</taxon>
    </lineage>
</organism>
<protein>
    <recommendedName>
        <fullName evidence="3">HNH endonuclease</fullName>
    </recommendedName>
</protein>
<evidence type="ECO:0008006" key="3">
    <source>
        <dbReference type="Google" id="ProtNLM"/>
    </source>
</evidence>
<keyword evidence="2" id="KW-1185">Reference proteome</keyword>
<dbReference type="Proteomes" id="UP000295455">
    <property type="component" value="Unassembled WGS sequence"/>
</dbReference>